<feature type="transmembrane region" description="Helical" evidence="18">
    <location>
        <begin position="472"/>
        <end position="492"/>
    </location>
</feature>
<feature type="transmembrane region" description="Helical" evidence="18">
    <location>
        <begin position="384"/>
        <end position="403"/>
    </location>
</feature>
<dbReference type="FunFam" id="1.10.10.10:FF:000035">
    <property type="entry name" value="General transcription factor IIF subunit 2"/>
    <property type="match status" value="1"/>
</dbReference>
<evidence type="ECO:0000256" key="13">
    <source>
        <dbReference type="ARBA" id="ARBA00023163"/>
    </source>
</evidence>
<reference evidence="20" key="1">
    <citation type="submission" date="2021-06" db="EMBL/GenBank/DDBJ databases">
        <authorList>
            <person name="Kallberg Y."/>
            <person name="Tangrot J."/>
            <person name="Rosling A."/>
        </authorList>
    </citation>
    <scope>NUCLEOTIDE SEQUENCE</scope>
    <source>
        <strain evidence="20">BR232B</strain>
    </source>
</reference>
<protein>
    <recommendedName>
        <fullName evidence="5">Transcription initiation factor IIF subunit beta</fullName>
    </recommendedName>
    <alternativeName>
        <fullName evidence="16">TFIIF medium subunit</fullName>
    </alternativeName>
    <alternativeName>
        <fullName evidence="15">TFIIF-beta</fullName>
    </alternativeName>
</protein>
<dbReference type="OrthoDB" id="10021397at2759"/>
<evidence type="ECO:0000256" key="5">
    <source>
        <dbReference type="ARBA" id="ARBA00021453"/>
    </source>
</evidence>
<dbReference type="InterPro" id="IPR036259">
    <property type="entry name" value="MFS_trans_sf"/>
</dbReference>
<feature type="domain" description="Major facilitator superfamily (MFS) profile" evidence="19">
    <location>
        <begin position="319"/>
        <end position="803"/>
    </location>
</feature>
<keyword evidence="14" id="KW-0539">Nucleus</keyword>
<dbReference type="InterPro" id="IPR036390">
    <property type="entry name" value="WH_DNA-bd_sf"/>
</dbReference>
<keyword evidence="10" id="KW-0805">Transcription regulation</keyword>
<evidence type="ECO:0000256" key="14">
    <source>
        <dbReference type="ARBA" id="ARBA00023242"/>
    </source>
</evidence>
<dbReference type="SUPFAM" id="SSF50916">
    <property type="entry name" value="Rap30/74 interaction domains"/>
    <property type="match status" value="1"/>
</dbReference>
<dbReference type="Proteomes" id="UP000789739">
    <property type="component" value="Unassembled WGS sequence"/>
</dbReference>
<dbReference type="InterPro" id="IPR011039">
    <property type="entry name" value="TFIIF_interaction"/>
</dbReference>
<evidence type="ECO:0000256" key="7">
    <source>
        <dbReference type="ARBA" id="ARBA00022475"/>
    </source>
</evidence>
<evidence type="ECO:0000313" key="21">
    <source>
        <dbReference type="Proteomes" id="UP000789739"/>
    </source>
</evidence>
<dbReference type="PROSITE" id="PS50850">
    <property type="entry name" value="MFS"/>
    <property type="match status" value="1"/>
</dbReference>
<dbReference type="Pfam" id="PF02270">
    <property type="entry name" value="TFIIF_beta"/>
    <property type="match status" value="1"/>
</dbReference>
<keyword evidence="12 18" id="KW-0472">Membrane</keyword>
<keyword evidence="7" id="KW-1003">Cell membrane</keyword>
<evidence type="ECO:0000256" key="18">
    <source>
        <dbReference type="SAM" id="Phobius"/>
    </source>
</evidence>
<keyword evidence="6" id="KW-0813">Transport</keyword>
<evidence type="ECO:0000256" key="9">
    <source>
        <dbReference type="ARBA" id="ARBA00022989"/>
    </source>
</evidence>
<dbReference type="InterPro" id="IPR040504">
    <property type="entry name" value="TFIIF_beta_N"/>
</dbReference>
<comment type="similarity">
    <text evidence="3">Belongs to the major facilitator superfamily.</text>
</comment>
<evidence type="ECO:0000256" key="8">
    <source>
        <dbReference type="ARBA" id="ARBA00022692"/>
    </source>
</evidence>
<keyword evidence="21" id="KW-1185">Reference proteome</keyword>
<dbReference type="CDD" id="cd07980">
    <property type="entry name" value="TFIIF_beta"/>
    <property type="match status" value="1"/>
</dbReference>
<dbReference type="Gene3D" id="1.10.10.10">
    <property type="entry name" value="Winged helix-like DNA-binding domain superfamily/Winged helix DNA-binding domain"/>
    <property type="match status" value="1"/>
</dbReference>
<dbReference type="Gene3D" id="1.20.1250.20">
    <property type="entry name" value="MFS general substrate transporter like domains"/>
    <property type="match status" value="1"/>
</dbReference>
<evidence type="ECO:0000256" key="1">
    <source>
        <dbReference type="ARBA" id="ARBA00004123"/>
    </source>
</evidence>
<evidence type="ECO:0000256" key="6">
    <source>
        <dbReference type="ARBA" id="ARBA00022448"/>
    </source>
</evidence>
<dbReference type="InterPro" id="IPR036388">
    <property type="entry name" value="WH-like_DNA-bd_sf"/>
</dbReference>
<feature type="compositionally biased region" description="Acidic residues" evidence="17">
    <location>
        <begin position="1"/>
        <end position="13"/>
    </location>
</feature>
<evidence type="ECO:0000256" key="11">
    <source>
        <dbReference type="ARBA" id="ARBA00023125"/>
    </source>
</evidence>
<dbReference type="SUPFAM" id="SSF103473">
    <property type="entry name" value="MFS general substrate transporter"/>
    <property type="match status" value="1"/>
</dbReference>
<dbReference type="CDD" id="cd17502">
    <property type="entry name" value="MFS_Azr1_MDR_like"/>
    <property type="match status" value="1"/>
</dbReference>
<feature type="transmembrane region" description="Helical" evidence="18">
    <location>
        <begin position="611"/>
        <end position="633"/>
    </location>
</feature>
<dbReference type="InterPro" id="IPR004638">
    <property type="entry name" value="EmrB-like"/>
</dbReference>
<feature type="transmembrane region" description="Helical" evidence="18">
    <location>
        <begin position="541"/>
        <end position="564"/>
    </location>
</feature>
<evidence type="ECO:0000256" key="17">
    <source>
        <dbReference type="SAM" id="MobiDB-lite"/>
    </source>
</evidence>
<accession>A0A9N9A6D4</accession>
<dbReference type="GO" id="GO:0006367">
    <property type="term" value="P:transcription initiation at RNA polymerase II promoter"/>
    <property type="evidence" value="ECO:0007669"/>
    <property type="project" value="InterPro"/>
</dbReference>
<evidence type="ECO:0000259" key="19">
    <source>
        <dbReference type="PROSITE" id="PS50850"/>
    </source>
</evidence>
<feature type="transmembrane region" description="Helical" evidence="18">
    <location>
        <begin position="508"/>
        <end position="529"/>
    </location>
</feature>
<keyword evidence="9 18" id="KW-1133">Transmembrane helix</keyword>
<dbReference type="InterPro" id="IPR011701">
    <property type="entry name" value="MFS"/>
</dbReference>
<evidence type="ECO:0000256" key="4">
    <source>
        <dbReference type="ARBA" id="ARBA00009543"/>
    </source>
</evidence>
<feature type="region of interest" description="Disordered" evidence="17">
    <location>
        <begin position="1"/>
        <end position="26"/>
    </location>
</feature>
<sequence>MIDQDPNDMDLDDSIDKHHSPMVVGSDVSLDDDDADDLDMKNMAIKAWLVKLPKFLFEKWCDIESDDIDLGTVQISNDDLGPGANKIRLILSNIDAHTEIPKEYELQIINQDVKDIYTFYQNKESGAVSLAATVHHNCLSKPILTGDYSRKLRERTMQAGQPKRAIKMMDENENRGAYVPPGSSGAAITKFGNLVQKKQKVSIEQKTTRMPKNELIDLLFNAFELYAYWSLKGLKIYVKQPESYLKEVLSEIATLDKKGAYTNCYHLKSEYSRHAATNESIAPVGLVSGNSESQPEKLGSKNAKSEPLVQLSRWRLFWVMIGLGFAIFLAALDQTIVATSLYRIGSDFNALNEIAWVAIAYLLTATAFQPTYGKISDIFGRKATFLFAILVFELGSLLCGLAPNMTLLIIFRAIAGIGGGGIIGLVIIIIADIVSLEDRGKYQGLIGAVFGIASIVGPLLGGAFTDHVTWRWSFYINLPFGAITLVIVIFLLQLPRPQGSFMRKLARVDWWGTLLMGAATVCLLLPLNWGGDQYEWNDPIIISLFVVGAVLYAALICVEGFIAVEPIIPLRLFKSRTLVSSLLVNFFQGMAFLGAIYYIPLYFQVVHHDSATIAGLELVPFILGVVFASIISGQAMSRVPKLRKQIFCIAGSVLITIGAGLITTFDTETNRGKQIGYLLIMGVGVGLIMQTTLLIGQASVVFSDVAVISSVLMFFRTVGFVFGVAIIGTVFNNELRNQIESLNIDLSFDVLKKNTNIITQLPPNVEGQVINAYVQALQLAFTCIIPMGCLSFLASVFIGRNKDIGRRPGENVPVGLE</sequence>
<evidence type="ECO:0000256" key="10">
    <source>
        <dbReference type="ARBA" id="ARBA00023015"/>
    </source>
</evidence>
<evidence type="ECO:0000256" key="2">
    <source>
        <dbReference type="ARBA" id="ARBA00004651"/>
    </source>
</evidence>
<dbReference type="GO" id="GO:0022857">
    <property type="term" value="F:transmembrane transporter activity"/>
    <property type="evidence" value="ECO:0007669"/>
    <property type="project" value="InterPro"/>
</dbReference>
<name>A0A9N9A6D4_9GLOM</name>
<dbReference type="EMBL" id="CAJVPI010000315">
    <property type="protein sequence ID" value="CAG8518180.1"/>
    <property type="molecule type" value="Genomic_DNA"/>
</dbReference>
<keyword evidence="13" id="KW-0804">Transcription</keyword>
<dbReference type="PANTHER" id="PTHR23501">
    <property type="entry name" value="MAJOR FACILITATOR SUPERFAMILY"/>
    <property type="match status" value="1"/>
</dbReference>
<feature type="transmembrane region" description="Helical" evidence="18">
    <location>
        <begin position="576"/>
        <end position="599"/>
    </location>
</feature>
<feature type="transmembrane region" description="Helical" evidence="18">
    <location>
        <begin position="645"/>
        <end position="663"/>
    </location>
</feature>
<comment type="caution">
    <text evidence="20">The sequence shown here is derived from an EMBL/GenBank/DDBJ whole genome shotgun (WGS) entry which is preliminary data.</text>
</comment>
<dbReference type="InterPro" id="IPR040450">
    <property type="entry name" value="TFIIF_beta_HTH"/>
</dbReference>
<evidence type="ECO:0000256" key="15">
    <source>
        <dbReference type="ARBA" id="ARBA00081473"/>
    </source>
</evidence>
<dbReference type="AlphaFoldDB" id="A0A9N9A6D4"/>
<dbReference type="Pfam" id="PF07690">
    <property type="entry name" value="MFS_1"/>
    <property type="match status" value="1"/>
</dbReference>
<feature type="transmembrane region" description="Helical" evidence="18">
    <location>
        <begin position="316"/>
        <end position="342"/>
    </location>
</feature>
<evidence type="ECO:0000313" key="20">
    <source>
        <dbReference type="EMBL" id="CAG8518180.1"/>
    </source>
</evidence>
<evidence type="ECO:0000256" key="12">
    <source>
        <dbReference type="ARBA" id="ARBA00023136"/>
    </source>
</evidence>
<feature type="transmembrane region" description="Helical" evidence="18">
    <location>
        <begin position="442"/>
        <end position="460"/>
    </location>
</feature>
<keyword evidence="11" id="KW-0238">DNA-binding</keyword>
<comment type="similarity">
    <text evidence="4">Belongs to the TFIIF beta subunit family.</text>
</comment>
<feature type="transmembrane region" description="Helical" evidence="18">
    <location>
        <begin position="354"/>
        <end position="372"/>
    </location>
</feature>
<dbReference type="GO" id="GO:0005886">
    <property type="term" value="C:plasma membrane"/>
    <property type="evidence" value="ECO:0007669"/>
    <property type="project" value="UniProtKB-SubCell"/>
</dbReference>
<feature type="transmembrane region" description="Helical" evidence="18">
    <location>
        <begin position="675"/>
        <end position="695"/>
    </location>
</feature>
<organism evidence="20 21">
    <name type="scientific">Paraglomus brasilianum</name>
    <dbReference type="NCBI Taxonomy" id="144538"/>
    <lineage>
        <taxon>Eukaryota</taxon>
        <taxon>Fungi</taxon>
        <taxon>Fungi incertae sedis</taxon>
        <taxon>Mucoromycota</taxon>
        <taxon>Glomeromycotina</taxon>
        <taxon>Glomeromycetes</taxon>
        <taxon>Paraglomerales</taxon>
        <taxon>Paraglomeraceae</taxon>
        <taxon>Paraglomus</taxon>
    </lineage>
</organism>
<dbReference type="Gene3D" id="1.20.1720.10">
    <property type="entry name" value="Multidrug resistance protein D"/>
    <property type="match status" value="1"/>
</dbReference>
<proteinExistence type="inferred from homology"/>
<feature type="transmembrane region" description="Helical" evidence="18">
    <location>
        <begin position="776"/>
        <end position="798"/>
    </location>
</feature>
<dbReference type="GO" id="GO:0003677">
    <property type="term" value="F:DNA binding"/>
    <property type="evidence" value="ECO:0007669"/>
    <property type="project" value="UniProtKB-KW"/>
</dbReference>
<gene>
    <name evidence="20" type="ORF">PBRASI_LOCUS3477</name>
</gene>
<keyword evidence="8 18" id="KW-0812">Transmembrane</keyword>
<dbReference type="InterPro" id="IPR020846">
    <property type="entry name" value="MFS_dom"/>
</dbReference>
<dbReference type="PANTHER" id="PTHR23501:SF191">
    <property type="entry name" value="VACUOLAR BASIC AMINO ACID TRANSPORTER 4"/>
    <property type="match status" value="1"/>
</dbReference>
<dbReference type="GO" id="GO:0005634">
    <property type="term" value="C:nucleus"/>
    <property type="evidence" value="ECO:0007669"/>
    <property type="project" value="UniProtKB-SubCell"/>
</dbReference>
<feature type="transmembrane region" description="Helical" evidence="18">
    <location>
        <begin position="707"/>
        <end position="731"/>
    </location>
</feature>
<comment type="subcellular location">
    <subcellularLocation>
        <location evidence="2">Cell membrane</location>
        <topology evidence="2">Multi-pass membrane protein</topology>
    </subcellularLocation>
    <subcellularLocation>
        <location evidence="1">Nucleus</location>
    </subcellularLocation>
</comment>
<evidence type="ECO:0000256" key="3">
    <source>
        <dbReference type="ARBA" id="ARBA00008335"/>
    </source>
</evidence>
<dbReference type="NCBIfam" id="TIGR00711">
    <property type="entry name" value="efflux_EmrB"/>
    <property type="match status" value="1"/>
</dbReference>
<dbReference type="SUPFAM" id="SSF46785">
    <property type="entry name" value="Winged helix' DNA-binding domain"/>
    <property type="match status" value="1"/>
</dbReference>
<evidence type="ECO:0000256" key="16">
    <source>
        <dbReference type="ARBA" id="ARBA00081863"/>
    </source>
</evidence>
<feature type="transmembrane region" description="Helical" evidence="18">
    <location>
        <begin position="409"/>
        <end position="430"/>
    </location>
</feature>
<dbReference type="FunFam" id="1.20.1720.10:FF:000013">
    <property type="entry name" value="Related to multidrug resistance proteins"/>
    <property type="match status" value="1"/>
</dbReference>
<dbReference type="Pfam" id="PF17683">
    <property type="entry name" value="TFIIF_beta_N"/>
    <property type="match status" value="1"/>
</dbReference>